<reference evidence="2 3" key="1">
    <citation type="submission" date="2019-12" db="EMBL/GenBank/DDBJ databases">
        <title>Complete genome sequence of Algicella marina strain 9Alg 56(T) isolated from the red alga Tichocarpus crinitus.</title>
        <authorList>
            <person name="Kim S.-G."/>
            <person name="Nedashkovskaya O.I."/>
        </authorList>
    </citation>
    <scope>NUCLEOTIDE SEQUENCE [LARGE SCALE GENOMIC DNA]</scope>
    <source>
        <strain evidence="2 3">9Alg 56</strain>
    </source>
</reference>
<name>A0A6P1SXN1_9RHOB</name>
<evidence type="ECO:0000256" key="1">
    <source>
        <dbReference type="SAM" id="Phobius"/>
    </source>
</evidence>
<evidence type="ECO:0000313" key="2">
    <source>
        <dbReference type="EMBL" id="QHQ35218.1"/>
    </source>
</evidence>
<feature type="transmembrane region" description="Helical" evidence="1">
    <location>
        <begin position="28"/>
        <end position="45"/>
    </location>
</feature>
<proteinExistence type="predicted"/>
<accession>A0A6P1SXN1</accession>
<keyword evidence="1" id="KW-1133">Transmembrane helix</keyword>
<organism evidence="2 3">
    <name type="scientific">Algicella marina</name>
    <dbReference type="NCBI Taxonomy" id="2683284"/>
    <lineage>
        <taxon>Bacteria</taxon>
        <taxon>Pseudomonadati</taxon>
        <taxon>Pseudomonadota</taxon>
        <taxon>Alphaproteobacteria</taxon>
        <taxon>Rhodobacterales</taxon>
        <taxon>Paracoccaceae</taxon>
        <taxon>Algicella</taxon>
    </lineage>
</organism>
<dbReference type="AlphaFoldDB" id="A0A6P1SXN1"/>
<keyword evidence="3" id="KW-1185">Reference proteome</keyword>
<evidence type="ECO:0000313" key="3">
    <source>
        <dbReference type="Proteomes" id="UP000464495"/>
    </source>
</evidence>
<protein>
    <submittedName>
        <fullName evidence="2">Uncharacterized protein</fullName>
    </submittedName>
</protein>
<dbReference type="EMBL" id="CP046620">
    <property type="protein sequence ID" value="QHQ35218.1"/>
    <property type="molecule type" value="Genomic_DNA"/>
</dbReference>
<keyword evidence="1" id="KW-0812">Transmembrane</keyword>
<dbReference type="KEGG" id="amaq:GO499_08405"/>
<sequence>MTDQTNIPHNTDQLTVGDKPARKLEHRAIAVGVAVLTALATLDLVQEENAGAAVIGAVLAMSLLWYALGGLMRRS</sequence>
<feature type="transmembrane region" description="Helical" evidence="1">
    <location>
        <begin position="51"/>
        <end position="72"/>
    </location>
</feature>
<gene>
    <name evidence="2" type="ORF">GO499_08405</name>
</gene>
<dbReference type="Proteomes" id="UP000464495">
    <property type="component" value="Chromosome"/>
</dbReference>
<dbReference type="RefSeq" id="WP_161861784.1">
    <property type="nucleotide sequence ID" value="NZ_CP046620.1"/>
</dbReference>
<keyword evidence="1" id="KW-0472">Membrane</keyword>